<evidence type="ECO:0000256" key="3">
    <source>
        <dbReference type="ARBA" id="ARBA00022989"/>
    </source>
</evidence>
<evidence type="ECO:0000256" key="5">
    <source>
        <dbReference type="SAM" id="Phobius"/>
    </source>
</evidence>
<dbReference type="Pfam" id="PF01794">
    <property type="entry name" value="Ferric_reduct"/>
    <property type="match status" value="1"/>
</dbReference>
<reference evidence="7 8" key="1">
    <citation type="submission" date="2019-03" db="EMBL/GenBank/DDBJ databases">
        <title>Draft Genome Sequence of Desulfosporosinus fructosivorans Strain 63.6F, Isolated from Marine Sediment in the Baltic Sea.</title>
        <authorList>
            <person name="Hausmann B."/>
            <person name="Vandieken V."/>
            <person name="Pjevac P."/>
            <person name="Schreck K."/>
            <person name="Herbold C.W."/>
            <person name="Loy A."/>
        </authorList>
    </citation>
    <scope>NUCLEOTIDE SEQUENCE [LARGE SCALE GENOMIC DNA]</scope>
    <source>
        <strain evidence="7 8">63.6F</strain>
    </source>
</reference>
<feature type="transmembrane region" description="Helical" evidence="5">
    <location>
        <begin position="154"/>
        <end position="175"/>
    </location>
</feature>
<feature type="transmembrane region" description="Helical" evidence="5">
    <location>
        <begin position="53"/>
        <end position="72"/>
    </location>
</feature>
<evidence type="ECO:0000256" key="4">
    <source>
        <dbReference type="ARBA" id="ARBA00023136"/>
    </source>
</evidence>
<evidence type="ECO:0000256" key="2">
    <source>
        <dbReference type="ARBA" id="ARBA00022692"/>
    </source>
</evidence>
<dbReference type="OrthoDB" id="1809854at2"/>
<proteinExistence type="predicted"/>
<keyword evidence="8" id="KW-1185">Reference proteome</keyword>
<keyword evidence="3 5" id="KW-1133">Transmembrane helix</keyword>
<organism evidence="7 8">
    <name type="scientific">Desulfosporosinus fructosivorans</name>
    <dbReference type="NCBI Taxonomy" id="2018669"/>
    <lineage>
        <taxon>Bacteria</taxon>
        <taxon>Bacillati</taxon>
        <taxon>Bacillota</taxon>
        <taxon>Clostridia</taxon>
        <taxon>Eubacteriales</taxon>
        <taxon>Desulfitobacteriaceae</taxon>
        <taxon>Desulfosporosinus</taxon>
    </lineage>
</organism>
<name>A0A4Z0QZU7_9FIRM</name>
<keyword evidence="2 5" id="KW-0812">Transmembrane</keyword>
<feature type="transmembrane region" description="Helical" evidence="5">
    <location>
        <begin position="12"/>
        <end position="33"/>
    </location>
</feature>
<dbReference type="RefSeq" id="WP_135550120.1">
    <property type="nucleotide sequence ID" value="NZ_SPQQ01000008.1"/>
</dbReference>
<comment type="subcellular location">
    <subcellularLocation>
        <location evidence="1">Membrane</location>
        <topology evidence="1">Multi-pass membrane protein</topology>
    </subcellularLocation>
</comment>
<dbReference type="Proteomes" id="UP000298460">
    <property type="component" value="Unassembled WGS sequence"/>
</dbReference>
<evidence type="ECO:0000256" key="1">
    <source>
        <dbReference type="ARBA" id="ARBA00004141"/>
    </source>
</evidence>
<comment type="caution">
    <text evidence="7">The sequence shown here is derived from an EMBL/GenBank/DDBJ whole genome shotgun (WGS) entry which is preliminary data.</text>
</comment>
<dbReference type="InterPro" id="IPR013130">
    <property type="entry name" value="Fe3_Rdtase_TM_dom"/>
</dbReference>
<dbReference type="GO" id="GO:0016020">
    <property type="term" value="C:membrane"/>
    <property type="evidence" value="ECO:0007669"/>
    <property type="project" value="UniProtKB-SubCell"/>
</dbReference>
<feature type="domain" description="Ferric oxidoreductase" evidence="6">
    <location>
        <begin position="49"/>
        <end position="168"/>
    </location>
</feature>
<feature type="transmembrane region" description="Helical" evidence="5">
    <location>
        <begin position="119"/>
        <end position="142"/>
    </location>
</feature>
<dbReference type="EMBL" id="SPQQ01000008">
    <property type="protein sequence ID" value="TGE36311.1"/>
    <property type="molecule type" value="Genomic_DNA"/>
</dbReference>
<keyword evidence="4 5" id="KW-0472">Membrane</keyword>
<evidence type="ECO:0000259" key="6">
    <source>
        <dbReference type="Pfam" id="PF01794"/>
    </source>
</evidence>
<evidence type="ECO:0000313" key="8">
    <source>
        <dbReference type="Proteomes" id="UP000298460"/>
    </source>
</evidence>
<sequence>MLTISHLTKGLYRKIILFSTLTVMLYIAISGIFSIPLNQTTINMATKAGGLSFYTIGALFLLSVLKATFFEFVNNSAVRSTGQTIFRFLHKFLGWLIFLLALYHSLFFMYYYIYPIEEISVLIIITGLCALICSVFVILSGKNAIFKNLNFESVYFKHVFASIVLILLIIIHLNFL</sequence>
<feature type="transmembrane region" description="Helical" evidence="5">
    <location>
        <begin position="92"/>
        <end position="113"/>
    </location>
</feature>
<dbReference type="AlphaFoldDB" id="A0A4Z0QZU7"/>
<gene>
    <name evidence="7" type="ORF">E4K67_20480</name>
</gene>
<evidence type="ECO:0000313" key="7">
    <source>
        <dbReference type="EMBL" id="TGE36311.1"/>
    </source>
</evidence>
<accession>A0A4Z0QZU7</accession>
<protein>
    <recommendedName>
        <fullName evidence="6">Ferric oxidoreductase domain-containing protein</fullName>
    </recommendedName>
</protein>